<dbReference type="AlphaFoldDB" id="A0A560G7D4"/>
<organism evidence="1 2">
    <name type="scientific">Nitrospirillum amazonense</name>
    <dbReference type="NCBI Taxonomy" id="28077"/>
    <lineage>
        <taxon>Bacteria</taxon>
        <taxon>Pseudomonadati</taxon>
        <taxon>Pseudomonadota</taxon>
        <taxon>Alphaproteobacteria</taxon>
        <taxon>Rhodospirillales</taxon>
        <taxon>Azospirillaceae</taxon>
        <taxon>Nitrospirillum</taxon>
    </lineage>
</organism>
<dbReference type="GO" id="GO:0003677">
    <property type="term" value="F:DNA binding"/>
    <property type="evidence" value="ECO:0007669"/>
    <property type="project" value="UniProtKB-KW"/>
</dbReference>
<dbReference type="Proteomes" id="UP000316545">
    <property type="component" value="Unassembled WGS sequence"/>
</dbReference>
<dbReference type="SUPFAM" id="SSF47413">
    <property type="entry name" value="lambda repressor-like DNA-binding domains"/>
    <property type="match status" value="1"/>
</dbReference>
<gene>
    <name evidence="1" type="ORF">FBZ88_10383</name>
</gene>
<dbReference type="Gene3D" id="1.10.260.40">
    <property type="entry name" value="lambda repressor-like DNA-binding domains"/>
    <property type="match status" value="1"/>
</dbReference>
<dbReference type="InterPro" id="IPR010982">
    <property type="entry name" value="Lambda_DNA-bd_dom_sf"/>
</dbReference>
<reference evidence="1 2" key="1">
    <citation type="submission" date="2019-06" db="EMBL/GenBank/DDBJ databases">
        <title>Genomic Encyclopedia of Type Strains, Phase IV (KMG-V): Genome sequencing to study the core and pangenomes of soil and plant-associated prokaryotes.</title>
        <authorList>
            <person name="Whitman W."/>
        </authorList>
    </citation>
    <scope>NUCLEOTIDE SEQUENCE [LARGE SCALE GENOMIC DNA]</scope>
    <source>
        <strain evidence="1 2">BR 11865</strain>
    </source>
</reference>
<comment type="caution">
    <text evidence="1">The sequence shown here is derived from an EMBL/GenBank/DDBJ whole genome shotgun (WGS) entry which is preliminary data.</text>
</comment>
<keyword evidence="1" id="KW-0238">DNA-binding</keyword>
<sequence length="338" mass="37746">MSTPAGGISPLDWPGLVAEAVRRRKAEKMTQKEHAALAGVSIPTMIAFDRGEATLSLNKALDILRVVGLVAEAPTPASSQEAFVQAAFSRWRELTKDLPKDSPARFPAGWYRIDYALEGDHPAITPAKLRDALEQSVLRYTGWPLFLFMRRPELAPYEIDGEIECWLPPDDHLGIERNASDPAHCDFWRAASPGRLMSIRGYQEDAQDTFPAGSIFDTTLPIWRLGEAYMHAAKLTEVLGYDPQQTTVRLRVLYTGLSGREVRAWANPMSVDYFGGGRSRTDEAMLEGAATVQDLEDDLAGNLYPLISSLYERFGITGLSLDFVKSETQRMRLNRFHR</sequence>
<proteinExistence type="predicted"/>
<evidence type="ECO:0000313" key="2">
    <source>
        <dbReference type="Proteomes" id="UP000316545"/>
    </source>
</evidence>
<dbReference type="EMBL" id="VITO01000003">
    <property type="protein sequence ID" value="TWB29660.1"/>
    <property type="molecule type" value="Genomic_DNA"/>
</dbReference>
<accession>A0A560G7D4</accession>
<dbReference type="CDD" id="cd00093">
    <property type="entry name" value="HTH_XRE"/>
    <property type="match status" value="1"/>
</dbReference>
<name>A0A560G7D4_9PROT</name>
<protein>
    <submittedName>
        <fullName evidence="1">DNA-binding XRE family transcriptional regulator</fullName>
    </submittedName>
</protein>
<evidence type="ECO:0000313" key="1">
    <source>
        <dbReference type="EMBL" id="TWB29660.1"/>
    </source>
</evidence>
<dbReference type="InterPro" id="IPR001387">
    <property type="entry name" value="Cro/C1-type_HTH"/>
</dbReference>
<keyword evidence="2" id="KW-1185">Reference proteome</keyword>
<dbReference type="RefSeq" id="WP_145615838.1">
    <property type="nucleotide sequence ID" value="NZ_VITO01000003.1"/>
</dbReference>